<accession>A0A2H0DZN3</accession>
<keyword evidence="1" id="KW-0812">Transmembrane</keyword>
<sequence>MKKLLWFIFVLAFFLRIYQVGQPVLKEDEFSTVKAAAYIYHCQKDPDQCRHQSTSFKSRLLALITANETVPNLGAEVYFWDFIKSEPSQVHSSRAWPHLYSLASVYHWLGISEFSSRLVSVISGSLLVIAGYWFSRVMGGSVNFSLMYSAILALAFPLVDYARVARMYPLYGLVFLLLVGVWHRSKRLTAGLLFLLAYWLHLLTLILPIAWLVWAIIKKQWRLVAVFILALIGLIILNGYLKVDFFQQQFLGWARLPHWQYVKFLFSYPFPWWIGLALFLFNRRQRYLKIIIIVYLLVLIFITNFPPGGAYVLALLPLSIWVQLDTIKPRWWLGAVLVLAGCWLVAGSGYLYFGRDGQAKITRAYPAMLVEFKPGDKILAVQLRDYYLQDLPPDTPVIDLQENPYPEFSGSGFVVWEQEKSRHFKPEVLNYIRTN</sequence>
<name>A0A2H0DZN3_9BACT</name>
<feature type="non-terminal residue" evidence="2">
    <location>
        <position position="435"/>
    </location>
</feature>
<feature type="transmembrane region" description="Helical" evidence="1">
    <location>
        <begin position="168"/>
        <end position="185"/>
    </location>
</feature>
<evidence type="ECO:0000313" key="2">
    <source>
        <dbReference type="EMBL" id="PIP87644.1"/>
    </source>
</evidence>
<feature type="transmembrane region" description="Helical" evidence="1">
    <location>
        <begin position="191"/>
        <end position="214"/>
    </location>
</feature>
<feature type="transmembrane region" description="Helical" evidence="1">
    <location>
        <begin position="331"/>
        <end position="353"/>
    </location>
</feature>
<feature type="transmembrane region" description="Helical" evidence="1">
    <location>
        <begin position="293"/>
        <end position="319"/>
    </location>
</feature>
<evidence type="ECO:0000256" key="1">
    <source>
        <dbReference type="SAM" id="Phobius"/>
    </source>
</evidence>
<evidence type="ECO:0008006" key="4">
    <source>
        <dbReference type="Google" id="ProtNLM"/>
    </source>
</evidence>
<organism evidence="2 3">
    <name type="scientific">Candidatus Beckwithbacteria bacterium CG22_combo_CG10-13_8_21_14_all_01_47_9</name>
    <dbReference type="NCBI Taxonomy" id="1974496"/>
    <lineage>
        <taxon>Bacteria</taxon>
        <taxon>Candidatus Beckwithiibacteriota</taxon>
    </lineage>
</organism>
<proteinExistence type="predicted"/>
<keyword evidence="1" id="KW-0472">Membrane</keyword>
<feature type="transmembrane region" description="Helical" evidence="1">
    <location>
        <begin position="261"/>
        <end position="281"/>
    </location>
</feature>
<comment type="caution">
    <text evidence="2">The sequence shown here is derived from an EMBL/GenBank/DDBJ whole genome shotgun (WGS) entry which is preliminary data.</text>
</comment>
<dbReference type="EMBL" id="PCTU01000119">
    <property type="protein sequence ID" value="PIP87644.1"/>
    <property type="molecule type" value="Genomic_DNA"/>
</dbReference>
<dbReference type="Proteomes" id="UP000229981">
    <property type="component" value="Unassembled WGS sequence"/>
</dbReference>
<reference evidence="2 3" key="1">
    <citation type="submission" date="2017-09" db="EMBL/GenBank/DDBJ databases">
        <title>Depth-based differentiation of microbial function through sediment-hosted aquifers and enrichment of novel symbionts in the deep terrestrial subsurface.</title>
        <authorList>
            <person name="Probst A.J."/>
            <person name="Ladd B."/>
            <person name="Jarett J.K."/>
            <person name="Geller-Mcgrath D.E."/>
            <person name="Sieber C.M."/>
            <person name="Emerson J.B."/>
            <person name="Anantharaman K."/>
            <person name="Thomas B.C."/>
            <person name="Malmstrom R."/>
            <person name="Stieglmeier M."/>
            <person name="Klingl A."/>
            <person name="Woyke T."/>
            <person name="Ryan C.M."/>
            <person name="Banfield J.F."/>
        </authorList>
    </citation>
    <scope>NUCLEOTIDE SEQUENCE [LARGE SCALE GENOMIC DNA]</scope>
    <source>
        <strain evidence="2">CG22_combo_CG10-13_8_21_14_all_01_47_9</strain>
    </source>
</reference>
<evidence type="ECO:0000313" key="3">
    <source>
        <dbReference type="Proteomes" id="UP000229981"/>
    </source>
</evidence>
<protein>
    <recommendedName>
        <fullName evidence="4">Glycosyltransferase RgtA/B/C/D-like domain-containing protein</fullName>
    </recommendedName>
</protein>
<feature type="transmembrane region" description="Helical" evidence="1">
    <location>
        <begin position="141"/>
        <end position="161"/>
    </location>
</feature>
<keyword evidence="1" id="KW-1133">Transmembrane helix</keyword>
<gene>
    <name evidence="2" type="ORF">COW80_04645</name>
</gene>
<dbReference type="AlphaFoldDB" id="A0A2H0DZN3"/>
<feature type="transmembrane region" description="Helical" evidence="1">
    <location>
        <begin position="221"/>
        <end position="241"/>
    </location>
</feature>